<evidence type="ECO:0000256" key="5">
    <source>
        <dbReference type="ARBA" id="ARBA00022827"/>
    </source>
</evidence>
<evidence type="ECO:0000256" key="1">
    <source>
        <dbReference type="ARBA" id="ARBA00001974"/>
    </source>
</evidence>
<name>A0AAW0EER1_9AGAR</name>
<dbReference type="PIRSF" id="PIRSF000137">
    <property type="entry name" value="Alcohol_oxidase"/>
    <property type="match status" value="1"/>
</dbReference>
<feature type="binding site" evidence="8">
    <location>
        <position position="237"/>
    </location>
    <ligand>
        <name>FAD</name>
        <dbReference type="ChEBI" id="CHEBI:57692"/>
    </ligand>
</feature>
<keyword evidence="11" id="KW-1185">Reference proteome</keyword>
<reference evidence="10 11" key="1">
    <citation type="submission" date="2024-01" db="EMBL/GenBank/DDBJ databases">
        <title>A draft genome for a cacao thread blight-causing isolate of Paramarasmius palmivorus.</title>
        <authorList>
            <person name="Baruah I.K."/>
            <person name="Bukari Y."/>
            <person name="Amoako-Attah I."/>
            <person name="Meinhardt L.W."/>
            <person name="Bailey B.A."/>
            <person name="Cohen S.P."/>
        </authorList>
    </citation>
    <scope>NUCLEOTIDE SEQUENCE [LARGE SCALE GENOMIC DNA]</scope>
    <source>
        <strain evidence="10 11">GH-12</strain>
    </source>
</reference>
<evidence type="ECO:0000256" key="7">
    <source>
        <dbReference type="ARBA" id="ARBA00023180"/>
    </source>
</evidence>
<proteinExistence type="inferred from homology"/>
<keyword evidence="3" id="KW-0285">Flavoprotein</keyword>
<dbReference type="SUPFAM" id="SSF54373">
    <property type="entry name" value="FAD-linked reductases, C-terminal domain"/>
    <property type="match status" value="1"/>
</dbReference>
<evidence type="ECO:0000256" key="4">
    <source>
        <dbReference type="ARBA" id="ARBA00022729"/>
    </source>
</evidence>
<dbReference type="Gene3D" id="3.50.50.60">
    <property type="entry name" value="FAD/NAD(P)-binding domain"/>
    <property type="match status" value="1"/>
</dbReference>
<evidence type="ECO:0000256" key="6">
    <source>
        <dbReference type="ARBA" id="ARBA00023002"/>
    </source>
</evidence>
<evidence type="ECO:0000256" key="3">
    <source>
        <dbReference type="ARBA" id="ARBA00022630"/>
    </source>
</evidence>
<dbReference type="AlphaFoldDB" id="A0AAW0EER1"/>
<comment type="caution">
    <text evidence="10">The sequence shown here is derived from an EMBL/GenBank/DDBJ whole genome shotgun (WGS) entry which is preliminary data.</text>
</comment>
<keyword evidence="5 8" id="KW-0274">FAD</keyword>
<organism evidence="10 11">
    <name type="scientific">Paramarasmius palmivorus</name>
    <dbReference type="NCBI Taxonomy" id="297713"/>
    <lineage>
        <taxon>Eukaryota</taxon>
        <taxon>Fungi</taxon>
        <taxon>Dikarya</taxon>
        <taxon>Basidiomycota</taxon>
        <taxon>Agaricomycotina</taxon>
        <taxon>Agaricomycetes</taxon>
        <taxon>Agaricomycetidae</taxon>
        <taxon>Agaricales</taxon>
        <taxon>Marasmiineae</taxon>
        <taxon>Marasmiaceae</taxon>
        <taxon>Paramarasmius</taxon>
    </lineage>
</organism>
<dbReference type="GO" id="GO:0050660">
    <property type="term" value="F:flavin adenine dinucleotide binding"/>
    <property type="evidence" value="ECO:0007669"/>
    <property type="project" value="InterPro"/>
</dbReference>
<dbReference type="EMBL" id="JAYKXP010000001">
    <property type="protein sequence ID" value="KAK7062665.1"/>
    <property type="molecule type" value="Genomic_DNA"/>
</dbReference>
<evidence type="ECO:0000259" key="9">
    <source>
        <dbReference type="PROSITE" id="PS00624"/>
    </source>
</evidence>
<accession>A0AAW0EER1</accession>
<dbReference type="InterPro" id="IPR036188">
    <property type="entry name" value="FAD/NAD-bd_sf"/>
</dbReference>
<comment type="similarity">
    <text evidence="2">Belongs to the GMC oxidoreductase family.</text>
</comment>
<evidence type="ECO:0000313" key="10">
    <source>
        <dbReference type="EMBL" id="KAK7062665.1"/>
    </source>
</evidence>
<sequence length="510" mass="56051">MDTIDSADYLIVGGVVIIEAGEDVSAIPEVRIPGQSCIFQYAEKTALHSNLGLFVENLKNPQLNWAFTSTPQKHADGRIIPLPRGKSLGGSTNLNFMQLNRPSANEFNDAFAALGIEGWSYEDLLPYFQKFEKVTKNPETFSAAHMEPEPSIHGGSGPLEVTAPADTTETRELFFKAMNEFGVKTIPDCANRNNVGTWNSFQAIEPTGCTRASADTAYLKPALAKLPNLQVLSGAYVTRLVLRSSDESEEVVATGVEYTKGDKTYLVKANKEVIVCAGAYQTPQILELSGIGNRYPFQVRYRNLGTCSRCGGQSTQTERKGKFSIVPLSFAVLPADKVMTSEEVVKYKDLLRQTAAKGGDPIVSKMVDLQLGWIDKGLAFLEVMESPSFYPTSVQAMPEAGKDTSPSTWHYNILCRVERPAIDPNFLSEDVDMENLLAACRFVRNFVGTKVLSEAIVKEVAPAIDIDNAEGLREYIKTNFFVVYPSCWNGGDATKGVGRSCRRQTQSLWN</sequence>
<dbReference type="Gene3D" id="3.30.560.10">
    <property type="entry name" value="Glucose Oxidase, domain 3"/>
    <property type="match status" value="2"/>
</dbReference>
<dbReference type="PROSITE" id="PS00624">
    <property type="entry name" value="GMC_OXRED_2"/>
    <property type="match status" value="1"/>
</dbReference>
<keyword evidence="4" id="KW-0732">Signal</keyword>
<dbReference type="GO" id="GO:0016614">
    <property type="term" value="F:oxidoreductase activity, acting on CH-OH group of donors"/>
    <property type="evidence" value="ECO:0007669"/>
    <property type="project" value="InterPro"/>
</dbReference>
<gene>
    <name evidence="10" type="ORF">VNI00_000153</name>
</gene>
<evidence type="ECO:0000313" key="11">
    <source>
        <dbReference type="Proteomes" id="UP001383192"/>
    </source>
</evidence>
<dbReference type="PANTHER" id="PTHR11552:SF201">
    <property type="entry name" value="GLUCOSE-METHANOL-CHOLINE OXIDOREDUCTASE N-TERMINAL DOMAIN-CONTAINING PROTEIN"/>
    <property type="match status" value="1"/>
</dbReference>
<evidence type="ECO:0000256" key="2">
    <source>
        <dbReference type="ARBA" id="ARBA00010790"/>
    </source>
</evidence>
<protein>
    <recommendedName>
        <fullName evidence="9">Glucose-methanol-choline oxidoreductase N-terminal domain-containing protein</fullName>
    </recommendedName>
</protein>
<dbReference type="Pfam" id="PF00732">
    <property type="entry name" value="GMC_oxred_N"/>
    <property type="match status" value="1"/>
</dbReference>
<evidence type="ECO:0000256" key="8">
    <source>
        <dbReference type="PIRSR" id="PIRSR000137-2"/>
    </source>
</evidence>
<comment type="cofactor">
    <cofactor evidence="1 8">
        <name>FAD</name>
        <dbReference type="ChEBI" id="CHEBI:57692"/>
    </cofactor>
</comment>
<dbReference type="InterPro" id="IPR012132">
    <property type="entry name" value="GMC_OxRdtase"/>
</dbReference>
<dbReference type="InterPro" id="IPR000172">
    <property type="entry name" value="GMC_OxRdtase_N"/>
</dbReference>
<dbReference type="PANTHER" id="PTHR11552">
    <property type="entry name" value="GLUCOSE-METHANOL-CHOLINE GMC OXIDOREDUCTASE"/>
    <property type="match status" value="1"/>
</dbReference>
<feature type="domain" description="Glucose-methanol-choline oxidoreductase N-terminal" evidence="9">
    <location>
        <begin position="278"/>
        <end position="292"/>
    </location>
</feature>
<keyword evidence="6" id="KW-0560">Oxidoreductase</keyword>
<dbReference type="Proteomes" id="UP001383192">
    <property type="component" value="Unassembled WGS sequence"/>
</dbReference>
<keyword evidence="7" id="KW-0325">Glycoprotein</keyword>
<dbReference type="SUPFAM" id="SSF51905">
    <property type="entry name" value="FAD/NAD(P)-binding domain"/>
    <property type="match status" value="1"/>
</dbReference>